<keyword evidence="2" id="KW-1185">Reference proteome</keyword>
<accession>A0ACB8WX11</accession>
<evidence type="ECO:0000313" key="2">
    <source>
        <dbReference type="Proteomes" id="UP000831701"/>
    </source>
</evidence>
<proteinExistence type="predicted"/>
<name>A0ACB8WX11_9TELE</name>
<reference evidence="1" key="1">
    <citation type="submission" date="2022-04" db="EMBL/GenBank/DDBJ databases">
        <title>Jade perch genome.</title>
        <authorList>
            <person name="Chao B."/>
        </authorList>
    </citation>
    <scope>NUCLEOTIDE SEQUENCE</scope>
    <source>
        <strain evidence="1">CB-2022</strain>
    </source>
</reference>
<evidence type="ECO:0000313" key="1">
    <source>
        <dbReference type="EMBL" id="KAI3372314.1"/>
    </source>
</evidence>
<dbReference type="Proteomes" id="UP000831701">
    <property type="component" value="Chromosome 5"/>
</dbReference>
<dbReference type="EMBL" id="CM041535">
    <property type="protein sequence ID" value="KAI3372314.1"/>
    <property type="molecule type" value="Genomic_DNA"/>
</dbReference>
<organism evidence="1 2">
    <name type="scientific">Scortum barcoo</name>
    <name type="common">barcoo grunter</name>
    <dbReference type="NCBI Taxonomy" id="214431"/>
    <lineage>
        <taxon>Eukaryota</taxon>
        <taxon>Metazoa</taxon>
        <taxon>Chordata</taxon>
        <taxon>Craniata</taxon>
        <taxon>Vertebrata</taxon>
        <taxon>Euteleostomi</taxon>
        <taxon>Actinopterygii</taxon>
        <taxon>Neopterygii</taxon>
        <taxon>Teleostei</taxon>
        <taxon>Neoteleostei</taxon>
        <taxon>Acanthomorphata</taxon>
        <taxon>Eupercaria</taxon>
        <taxon>Centrarchiformes</taxon>
        <taxon>Terapontoidei</taxon>
        <taxon>Terapontidae</taxon>
        <taxon>Scortum</taxon>
    </lineage>
</organism>
<comment type="caution">
    <text evidence="1">The sequence shown here is derived from an EMBL/GenBank/DDBJ whole genome shotgun (WGS) entry which is preliminary data.</text>
</comment>
<sequence length="133" mass="15031">MELSGKTRGGNEGIYFYVNEDKEHGATTSRLLCSLYWGDFNRANLSYELAKVQTAHQVSHQGHKHPGPLLHNFKGRLSRSVPRAALGVSDHSLVHLILTYRQKLKSAKPVVKTVTRWTTEAKLELQAILHQFL</sequence>
<gene>
    <name evidence="1" type="ORF">L3Q82_022811</name>
</gene>
<protein>
    <submittedName>
        <fullName evidence="1">Uncharacterized protein</fullName>
    </submittedName>
</protein>